<dbReference type="PATRIC" id="fig|1348774.3.peg.687"/>
<dbReference type="STRING" id="1348774.AB433_03285"/>
<feature type="compositionally biased region" description="Gly residues" evidence="1">
    <location>
        <begin position="34"/>
        <end position="44"/>
    </location>
</feature>
<organism evidence="2 3">
    <name type="scientific">Croceicoccus naphthovorans</name>
    <dbReference type="NCBI Taxonomy" id="1348774"/>
    <lineage>
        <taxon>Bacteria</taxon>
        <taxon>Pseudomonadati</taxon>
        <taxon>Pseudomonadota</taxon>
        <taxon>Alphaproteobacteria</taxon>
        <taxon>Sphingomonadales</taxon>
        <taxon>Erythrobacteraceae</taxon>
        <taxon>Croceicoccus</taxon>
    </lineage>
</organism>
<evidence type="ECO:0000256" key="1">
    <source>
        <dbReference type="SAM" id="MobiDB-lite"/>
    </source>
</evidence>
<sequence>MAGTSIGPDTGGLLAKKGAARPAMRRQSQIQQTGFGGNGGGGALSGWLTGAEDDCGWNDMGEGAKPNYGTRSAIGLTAMTNSPESLYVNASPDDADWDEADSYDDDAGDWNAPAAWTAPVTPAPAANPVGAMQERLQAATAAPAEAYAEEPLELEAADEIPVGLFGSIRAAWARFVSLIVGRGPVTVLHLDPALREQLRNAAYRQGVDDAIVAERAIEQYLGALASKGANSATSSSWS</sequence>
<accession>A0A0G3XDF1</accession>
<keyword evidence="3" id="KW-1185">Reference proteome</keyword>
<proteinExistence type="predicted"/>
<feature type="region of interest" description="Disordered" evidence="1">
    <location>
        <begin position="1"/>
        <end position="53"/>
    </location>
</feature>
<dbReference type="RefSeq" id="WP_047819903.1">
    <property type="nucleotide sequence ID" value="NZ_CP011770.1"/>
</dbReference>
<evidence type="ECO:0000313" key="2">
    <source>
        <dbReference type="EMBL" id="AKM09212.1"/>
    </source>
</evidence>
<dbReference type="AlphaFoldDB" id="A0A0G3XDF1"/>
<dbReference type="KEGG" id="cna:AB433_03285"/>
<protein>
    <submittedName>
        <fullName evidence="2">Uncharacterized protein</fullName>
    </submittedName>
</protein>
<evidence type="ECO:0000313" key="3">
    <source>
        <dbReference type="Proteomes" id="UP000035287"/>
    </source>
</evidence>
<dbReference type="Proteomes" id="UP000035287">
    <property type="component" value="Chromosome"/>
</dbReference>
<reference evidence="2 3" key="1">
    <citation type="submission" date="2015-06" db="EMBL/GenBank/DDBJ databases">
        <authorList>
            <person name="Zeng Y."/>
            <person name="Huang Y."/>
        </authorList>
    </citation>
    <scope>NUCLEOTIDE SEQUENCE [LARGE SCALE GENOMIC DNA]</scope>
    <source>
        <strain evidence="2 3">PQ-2</strain>
    </source>
</reference>
<name>A0A0G3XDF1_9SPHN</name>
<gene>
    <name evidence="2" type="ORF">AB433_03285</name>
</gene>
<dbReference type="EMBL" id="CP011770">
    <property type="protein sequence ID" value="AKM09212.1"/>
    <property type="molecule type" value="Genomic_DNA"/>
</dbReference>